<dbReference type="PANTHER" id="PTHR46344:SF28">
    <property type="entry name" value="F-BOX DOMAIN-CONTAINING PROTEIN"/>
    <property type="match status" value="1"/>
</dbReference>
<keyword evidence="1" id="KW-0880">Kelch repeat</keyword>
<dbReference type="Gene3D" id="2.120.10.80">
    <property type="entry name" value="Kelch-type beta propeller"/>
    <property type="match status" value="1"/>
</dbReference>
<dbReference type="Pfam" id="PF00646">
    <property type="entry name" value="F-box"/>
    <property type="match status" value="1"/>
</dbReference>
<evidence type="ECO:0000259" key="3">
    <source>
        <dbReference type="Pfam" id="PF00646"/>
    </source>
</evidence>
<dbReference type="EMBL" id="JANAVB010005596">
    <property type="protein sequence ID" value="KAJ6847227.1"/>
    <property type="molecule type" value="Genomic_DNA"/>
</dbReference>
<evidence type="ECO:0000256" key="2">
    <source>
        <dbReference type="ARBA" id="ARBA00022737"/>
    </source>
</evidence>
<keyword evidence="2" id="KW-0677">Repeat</keyword>
<protein>
    <submittedName>
        <fullName evidence="5">F-box/kelch-repeat protein</fullName>
    </submittedName>
</protein>
<dbReference type="AlphaFoldDB" id="A0AAX6I344"/>
<sequence>MEQQPLADGGTTQDIIPGLPDDLALRCLAKISHGYHGMLECVSKIWRNALRSRDYSNLKATEGWCGNWLFVSTNVESKCQWDAYDPDADRWHPLPRLCRENLEGHSGFSCVSICKRFLVIGGFYVQGIKKQTTNDVTMFDPFMKQWSRVSSMRTMRTDFACAVICGKVYVAGGSNSNCTGGLAAAEVYDPHLDRWEDLPPMPYPLIKCFSISHGNQFHVAGKKESNIEQDSYFIYDPVGQRWQIVTDLWPFSKLSRRYTTVADGLIYTILEDGTIKVIYPNSRDWSTLGVLPAVLLPEHARPLKPFGFYLIGFKWYLYVLGSKILKYDSNTHAFDVVLLNATKCCDPKNMPLEWQDVRPMPRPCGSILGCASMEE</sequence>
<dbReference type="InterPro" id="IPR001810">
    <property type="entry name" value="F-box_dom"/>
</dbReference>
<evidence type="ECO:0000313" key="4">
    <source>
        <dbReference type="EMBL" id="KAJ6823881.1"/>
    </source>
</evidence>
<proteinExistence type="predicted"/>
<evidence type="ECO:0000313" key="5">
    <source>
        <dbReference type="EMBL" id="KAJ6847227.1"/>
    </source>
</evidence>
<evidence type="ECO:0000256" key="1">
    <source>
        <dbReference type="ARBA" id="ARBA00022441"/>
    </source>
</evidence>
<dbReference type="SMART" id="SM00612">
    <property type="entry name" value="Kelch"/>
    <property type="match status" value="2"/>
</dbReference>
<evidence type="ECO:0000313" key="6">
    <source>
        <dbReference type="Proteomes" id="UP001140949"/>
    </source>
</evidence>
<feature type="domain" description="F-box" evidence="3">
    <location>
        <begin position="17"/>
        <end position="53"/>
    </location>
</feature>
<keyword evidence="6" id="KW-1185">Reference proteome</keyword>
<dbReference type="CDD" id="cd22152">
    <property type="entry name" value="F-box_AtAFR-like"/>
    <property type="match status" value="1"/>
</dbReference>
<dbReference type="SUPFAM" id="SSF117281">
    <property type="entry name" value="Kelch motif"/>
    <property type="match status" value="1"/>
</dbReference>
<dbReference type="InterPro" id="IPR015915">
    <property type="entry name" value="Kelch-typ_b-propeller"/>
</dbReference>
<dbReference type="Pfam" id="PF01344">
    <property type="entry name" value="Kelch_1"/>
    <property type="match status" value="2"/>
</dbReference>
<name>A0AAX6I344_IRIPA</name>
<dbReference type="InterPro" id="IPR006652">
    <property type="entry name" value="Kelch_1"/>
</dbReference>
<gene>
    <name evidence="4" type="ORF">M6B38_127980</name>
    <name evidence="5" type="ORF">M6B38_281305</name>
</gene>
<dbReference type="PANTHER" id="PTHR46344">
    <property type="entry name" value="OS02G0202900 PROTEIN"/>
    <property type="match status" value="1"/>
</dbReference>
<organism evidence="5 6">
    <name type="scientific">Iris pallida</name>
    <name type="common">Sweet iris</name>
    <dbReference type="NCBI Taxonomy" id="29817"/>
    <lineage>
        <taxon>Eukaryota</taxon>
        <taxon>Viridiplantae</taxon>
        <taxon>Streptophyta</taxon>
        <taxon>Embryophyta</taxon>
        <taxon>Tracheophyta</taxon>
        <taxon>Spermatophyta</taxon>
        <taxon>Magnoliopsida</taxon>
        <taxon>Liliopsida</taxon>
        <taxon>Asparagales</taxon>
        <taxon>Iridaceae</taxon>
        <taxon>Iridoideae</taxon>
        <taxon>Irideae</taxon>
        <taxon>Iris</taxon>
    </lineage>
</organism>
<accession>A0AAX6I344</accession>
<reference evidence="5" key="2">
    <citation type="submission" date="2023-04" db="EMBL/GenBank/DDBJ databases">
        <authorList>
            <person name="Bruccoleri R.E."/>
            <person name="Oakeley E.J."/>
            <person name="Faust A.-M."/>
            <person name="Dessus-Babus S."/>
            <person name="Altorfer M."/>
            <person name="Burckhardt D."/>
            <person name="Oertli M."/>
            <person name="Naumann U."/>
            <person name="Petersen F."/>
            <person name="Wong J."/>
        </authorList>
    </citation>
    <scope>NUCLEOTIDE SEQUENCE</scope>
    <source>
        <strain evidence="5">GSM-AAB239-AS_SAM_17_03QT</strain>
        <tissue evidence="5">Leaf</tissue>
    </source>
</reference>
<reference evidence="5" key="1">
    <citation type="journal article" date="2023" name="GigaByte">
        <title>Genome assembly of the bearded iris, Iris pallida Lam.</title>
        <authorList>
            <person name="Bruccoleri R.E."/>
            <person name="Oakeley E.J."/>
            <person name="Faust A.M.E."/>
            <person name="Altorfer M."/>
            <person name="Dessus-Babus S."/>
            <person name="Burckhardt D."/>
            <person name="Oertli M."/>
            <person name="Naumann U."/>
            <person name="Petersen F."/>
            <person name="Wong J."/>
        </authorList>
    </citation>
    <scope>NUCLEOTIDE SEQUENCE</scope>
    <source>
        <strain evidence="5">GSM-AAB239-AS_SAM_17_03QT</strain>
    </source>
</reference>
<comment type="caution">
    <text evidence="5">The sequence shown here is derived from an EMBL/GenBank/DDBJ whole genome shotgun (WGS) entry which is preliminary data.</text>
</comment>
<dbReference type="Proteomes" id="UP001140949">
    <property type="component" value="Unassembled WGS sequence"/>
</dbReference>
<dbReference type="EMBL" id="JANAVB010022596">
    <property type="protein sequence ID" value="KAJ6823881.1"/>
    <property type="molecule type" value="Genomic_DNA"/>
</dbReference>